<comment type="caution">
    <text evidence="2">The sequence shown here is derived from an EMBL/GenBank/DDBJ whole genome shotgun (WGS) entry which is preliminary data.</text>
</comment>
<dbReference type="eggNOG" id="ENOG502ZN46">
    <property type="taxonomic scope" value="Bacteria"/>
</dbReference>
<gene>
    <name evidence="2" type="ORF">OCGS_0959</name>
</gene>
<keyword evidence="3" id="KW-1185">Reference proteome</keyword>
<protein>
    <submittedName>
        <fullName evidence="2">Uncharacterized protein</fullName>
    </submittedName>
</protein>
<dbReference type="EMBL" id="AMGO01000012">
    <property type="protein sequence ID" value="EKE44924.1"/>
    <property type="molecule type" value="Genomic_DNA"/>
</dbReference>
<proteinExistence type="predicted"/>
<evidence type="ECO:0000313" key="2">
    <source>
        <dbReference type="EMBL" id="EKE44924.1"/>
    </source>
</evidence>
<dbReference type="OrthoDB" id="7862824at2"/>
<feature type="region of interest" description="Disordered" evidence="1">
    <location>
        <begin position="34"/>
        <end position="61"/>
    </location>
</feature>
<name>K2HQ13_9RHOB</name>
<reference evidence="2 3" key="1">
    <citation type="journal article" date="2012" name="J. Bacteriol.">
        <title>Draft Genome Sequence of Oceaniovalibus guishaninsula JLT2003T.</title>
        <authorList>
            <person name="Tang K."/>
            <person name="Liu K."/>
            <person name="Jiao N."/>
        </authorList>
    </citation>
    <scope>NUCLEOTIDE SEQUENCE [LARGE SCALE GENOMIC DNA]</scope>
    <source>
        <strain evidence="2 3">JLT2003</strain>
    </source>
</reference>
<organism evidence="2 3">
    <name type="scientific">Oceaniovalibus guishaninsula JLT2003</name>
    <dbReference type="NCBI Taxonomy" id="1231392"/>
    <lineage>
        <taxon>Bacteria</taxon>
        <taxon>Pseudomonadati</taxon>
        <taxon>Pseudomonadota</taxon>
        <taxon>Alphaproteobacteria</taxon>
        <taxon>Rhodobacterales</taxon>
        <taxon>Roseobacteraceae</taxon>
        <taxon>Oceaniovalibus</taxon>
    </lineage>
</organism>
<accession>K2HQ13</accession>
<evidence type="ECO:0000256" key="1">
    <source>
        <dbReference type="SAM" id="MobiDB-lite"/>
    </source>
</evidence>
<feature type="compositionally biased region" description="Basic and acidic residues" evidence="1">
    <location>
        <begin position="213"/>
        <end position="222"/>
    </location>
</feature>
<feature type="region of interest" description="Disordered" evidence="1">
    <location>
        <begin position="76"/>
        <end position="222"/>
    </location>
</feature>
<dbReference type="RefSeq" id="WP_007426112.1">
    <property type="nucleotide sequence ID" value="NZ_AMGO01000012.1"/>
</dbReference>
<dbReference type="Proteomes" id="UP000006765">
    <property type="component" value="Unassembled WGS sequence"/>
</dbReference>
<sequence>MANSSKGSGSFLVPLVVVATGVVVAMAATFALTGDEPPAEPTIVEGEDVRPAGAGTIPEGQADEVMEGITDQLDDVEPVAPGVDSVPPADLATPDDGTIGETDADEATAVEVTGTQPGLEDPTDAAGTVRESQAEEMRSEDSAPDEPAPAPPAPAEAADDEGTTVERTVDIEVIGAPPGRDAETELTPEPGQEVIVDPDGGGTPFIPTPSGPEGRDDETLLE</sequence>
<dbReference type="AlphaFoldDB" id="K2HQ13"/>
<dbReference type="PATRIC" id="fig|1231392.3.peg.964"/>
<feature type="compositionally biased region" description="Basic and acidic residues" evidence="1">
    <location>
        <begin position="132"/>
        <end position="141"/>
    </location>
</feature>
<evidence type="ECO:0000313" key="3">
    <source>
        <dbReference type="Proteomes" id="UP000006765"/>
    </source>
</evidence>